<dbReference type="RefSeq" id="XP_041562029.1">
    <property type="nucleotide sequence ID" value="XM_041696394.1"/>
</dbReference>
<feature type="region of interest" description="Disordered" evidence="1">
    <location>
        <begin position="1"/>
        <end position="25"/>
    </location>
</feature>
<dbReference type="OrthoDB" id="10395362at2759"/>
<accession>A0A7R8AUF3</accession>
<keyword evidence="3" id="KW-1185">Reference proteome</keyword>
<name>A0A7R8AUF3_9EURO</name>
<organism evidence="2 3">
    <name type="scientific">Aspergillus puulaauensis</name>
    <dbReference type="NCBI Taxonomy" id="1220207"/>
    <lineage>
        <taxon>Eukaryota</taxon>
        <taxon>Fungi</taxon>
        <taxon>Dikarya</taxon>
        <taxon>Ascomycota</taxon>
        <taxon>Pezizomycotina</taxon>
        <taxon>Eurotiomycetes</taxon>
        <taxon>Eurotiomycetidae</taxon>
        <taxon>Eurotiales</taxon>
        <taxon>Aspergillaceae</taxon>
        <taxon>Aspergillus</taxon>
    </lineage>
</organism>
<gene>
    <name evidence="2" type="ORF">APUU_80146S</name>
</gene>
<dbReference type="KEGG" id="apuu:APUU_80146S"/>
<evidence type="ECO:0000313" key="3">
    <source>
        <dbReference type="Proteomes" id="UP000654913"/>
    </source>
</evidence>
<dbReference type="AlphaFoldDB" id="A0A7R8AUF3"/>
<reference evidence="2" key="1">
    <citation type="submission" date="2021-01" db="EMBL/GenBank/DDBJ databases">
        <authorList>
            <consortium name="Aspergillus puulaauensis MK2 genome sequencing consortium"/>
            <person name="Kazuki M."/>
            <person name="Futagami T."/>
        </authorList>
    </citation>
    <scope>NUCLEOTIDE SEQUENCE</scope>
    <source>
        <strain evidence="2">MK2</strain>
    </source>
</reference>
<evidence type="ECO:0000313" key="2">
    <source>
        <dbReference type="EMBL" id="BCS29843.1"/>
    </source>
</evidence>
<sequence length="151" mass="16775">MSKISNNDMDGMNSSYGSMGRKVPTHPTKLRVMRGSQSKLWNHPHLVSNSMGGIIQTQQVHEQLPCLRYVYDPSRPPRTSGIGQDQSGELRASPTEKRHTSTYVEELLDAAVNHAVDTTRATTFLWGLGAIILAQLANPPEICRSRFKQTS</sequence>
<proteinExistence type="predicted"/>
<dbReference type="EMBL" id="AP024450">
    <property type="protein sequence ID" value="BCS29843.1"/>
    <property type="molecule type" value="Genomic_DNA"/>
</dbReference>
<feature type="region of interest" description="Disordered" evidence="1">
    <location>
        <begin position="75"/>
        <end position="97"/>
    </location>
</feature>
<feature type="compositionally biased region" description="Polar residues" evidence="1">
    <location>
        <begin position="1"/>
        <end position="17"/>
    </location>
</feature>
<protein>
    <submittedName>
        <fullName evidence="2">Uncharacterized protein</fullName>
    </submittedName>
</protein>
<evidence type="ECO:0000256" key="1">
    <source>
        <dbReference type="SAM" id="MobiDB-lite"/>
    </source>
</evidence>
<dbReference type="GeneID" id="64979840"/>
<reference evidence="2" key="2">
    <citation type="submission" date="2021-02" db="EMBL/GenBank/DDBJ databases">
        <title>Aspergillus puulaauensis MK2 genome sequence.</title>
        <authorList>
            <person name="Futagami T."/>
            <person name="Mori K."/>
            <person name="Kadooka C."/>
            <person name="Tanaka T."/>
        </authorList>
    </citation>
    <scope>NUCLEOTIDE SEQUENCE</scope>
    <source>
        <strain evidence="2">MK2</strain>
    </source>
</reference>
<dbReference type="Proteomes" id="UP000654913">
    <property type="component" value="Chromosome 8"/>
</dbReference>